<dbReference type="RefSeq" id="WP_103913645.1">
    <property type="nucleotide sequence ID" value="NZ_FNUS01000003.1"/>
</dbReference>
<keyword evidence="3" id="KW-1185">Reference proteome</keyword>
<reference evidence="3" key="1">
    <citation type="submission" date="2016-10" db="EMBL/GenBank/DDBJ databases">
        <authorList>
            <person name="Varghese N."/>
            <person name="Submissions S."/>
        </authorList>
    </citation>
    <scope>NUCLEOTIDE SEQUENCE [LARGE SCALE GENOMIC DNA]</scope>
    <source>
        <strain evidence="3">DSM 21580</strain>
    </source>
</reference>
<gene>
    <name evidence="2" type="ORF">SAMN05421847_1688</name>
</gene>
<accession>A0A1H5Y5Q8</accession>
<dbReference type="AlphaFoldDB" id="A0A1H5Y5Q8"/>
<name>A0A1H5Y5Q8_9FLAO</name>
<evidence type="ECO:0000313" key="3">
    <source>
        <dbReference type="Proteomes" id="UP000236738"/>
    </source>
</evidence>
<keyword evidence="1" id="KW-0472">Membrane</keyword>
<keyword evidence="1" id="KW-0812">Transmembrane</keyword>
<organism evidence="2 3">
    <name type="scientific">Halpernia humi</name>
    <dbReference type="NCBI Taxonomy" id="493375"/>
    <lineage>
        <taxon>Bacteria</taxon>
        <taxon>Pseudomonadati</taxon>
        <taxon>Bacteroidota</taxon>
        <taxon>Flavobacteriia</taxon>
        <taxon>Flavobacteriales</taxon>
        <taxon>Weeksellaceae</taxon>
        <taxon>Chryseobacterium group</taxon>
        <taxon>Halpernia</taxon>
    </lineage>
</organism>
<dbReference type="EMBL" id="FNUS01000003">
    <property type="protein sequence ID" value="SEG19311.1"/>
    <property type="molecule type" value="Genomic_DNA"/>
</dbReference>
<evidence type="ECO:0000256" key="1">
    <source>
        <dbReference type="SAM" id="Phobius"/>
    </source>
</evidence>
<dbReference type="OrthoDB" id="1273588at2"/>
<keyword evidence="1" id="KW-1133">Transmembrane helix</keyword>
<proteinExistence type="predicted"/>
<evidence type="ECO:0000313" key="2">
    <source>
        <dbReference type="EMBL" id="SEG19311.1"/>
    </source>
</evidence>
<dbReference type="Proteomes" id="UP000236738">
    <property type="component" value="Unassembled WGS sequence"/>
</dbReference>
<feature type="transmembrane region" description="Helical" evidence="1">
    <location>
        <begin position="46"/>
        <end position="66"/>
    </location>
</feature>
<protein>
    <submittedName>
        <fullName evidence="2">Uncharacterized protein</fullName>
    </submittedName>
</protein>
<sequence length="190" mass="21135">MKNFDIEKLDRKTPYDLPENTFAEIQRNVFDKVEIKKETPIFSLKWIYAAAAVILLIVSANFLINFNKNDGSQNVKMASKNVVVPQENSEVQSFAQTTEKPAVEKTEKANLTSTPISHHTANHQLAKNENSKSVKSADLVAVKANTSKTKTTIMPPTEAQIDEVLNGFSSAEIASLSNNSEQDVYLDLYN</sequence>